<keyword evidence="1" id="KW-0812">Transmembrane</keyword>
<dbReference type="EMBL" id="CP028923">
    <property type="protein sequence ID" value="QCK14277.1"/>
    <property type="molecule type" value="Genomic_DNA"/>
</dbReference>
<protein>
    <submittedName>
        <fullName evidence="2">Uncharacterized protein</fullName>
    </submittedName>
</protein>
<accession>A0A4D7JHU2</accession>
<dbReference type="Proteomes" id="UP000298616">
    <property type="component" value="Chromosome"/>
</dbReference>
<organism evidence="2 3">
    <name type="scientific">Mangrovivirga cuniculi</name>
    <dbReference type="NCBI Taxonomy" id="2715131"/>
    <lineage>
        <taxon>Bacteria</taxon>
        <taxon>Pseudomonadati</taxon>
        <taxon>Bacteroidota</taxon>
        <taxon>Cytophagia</taxon>
        <taxon>Cytophagales</taxon>
        <taxon>Mangrovivirgaceae</taxon>
        <taxon>Mangrovivirga</taxon>
    </lineage>
</organism>
<dbReference type="KEGG" id="fpf:DCC35_05720"/>
<evidence type="ECO:0000313" key="3">
    <source>
        <dbReference type="Proteomes" id="UP000298616"/>
    </source>
</evidence>
<reference evidence="2 3" key="1">
    <citation type="submission" date="2018-04" db="EMBL/GenBank/DDBJ databases">
        <title>Complete genome uncultured novel isolate.</title>
        <authorList>
            <person name="Merlino G."/>
        </authorList>
    </citation>
    <scope>NUCLEOTIDE SEQUENCE [LARGE SCALE GENOMIC DNA]</scope>
    <source>
        <strain evidence="3">R1DC9</strain>
    </source>
</reference>
<keyword evidence="3" id="KW-1185">Reference proteome</keyword>
<keyword evidence="1" id="KW-1133">Transmembrane helix</keyword>
<keyword evidence="1" id="KW-0472">Membrane</keyword>
<name>A0A4D7JHU2_9BACT</name>
<proteinExistence type="predicted"/>
<evidence type="ECO:0000256" key="1">
    <source>
        <dbReference type="SAM" id="Phobius"/>
    </source>
</evidence>
<sequence length="121" mass="13961">MKAMKKHSYKLILLGIIEAAVILLIAYHQNSEASVIHPTAITFNNDTLKKESLKILETKCNSCHRKQNPFMVFKGKNMSKKAAKIYTQVFVKQRMPKGDEIKLTSKEYATLKKWLNTENIY</sequence>
<dbReference type="AlphaFoldDB" id="A0A4D7JHU2"/>
<evidence type="ECO:0000313" key="2">
    <source>
        <dbReference type="EMBL" id="QCK14277.1"/>
    </source>
</evidence>
<gene>
    <name evidence="2" type="ORF">DCC35_05720</name>
</gene>
<feature type="transmembrane region" description="Helical" evidence="1">
    <location>
        <begin position="12"/>
        <end position="29"/>
    </location>
</feature>